<evidence type="ECO:0000313" key="3">
    <source>
        <dbReference type="Proteomes" id="UP001359886"/>
    </source>
</evidence>
<dbReference type="Proteomes" id="UP001359886">
    <property type="component" value="Unassembled WGS sequence"/>
</dbReference>
<name>A0AAW9R8R8_9GAMM</name>
<proteinExistence type="predicted"/>
<accession>A0AAW9R8R8</accession>
<dbReference type="PANTHER" id="PTHR37814">
    <property type="entry name" value="CONSERVED MEMBRANE PROTEIN"/>
    <property type="match status" value="1"/>
</dbReference>
<keyword evidence="1" id="KW-0472">Membrane</keyword>
<feature type="transmembrane region" description="Helical" evidence="1">
    <location>
        <begin position="46"/>
        <end position="66"/>
    </location>
</feature>
<dbReference type="InterPro" id="IPR038728">
    <property type="entry name" value="YkvI-like"/>
</dbReference>
<protein>
    <recommendedName>
        <fullName evidence="4">Membrane protein YkvI</fullName>
    </recommendedName>
</protein>
<feature type="transmembrane region" description="Helical" evidence="1">
    <location>
        <begin position="308"/>
        <end position="331"/>
    </location>
</feature>
<dbReference type="RefSeq" id="WP_354696587.1">
    <property type="nucleotide sequence ID" value="NZ_JAZHOG010000012.1"/>
</dbReference>
<sequence>MNKTHWFRIYVLPGLVFQSLVIGGGYATGRELVEFFLSLGPRQGLMAMLVTAVVWSLVTAASFEFARSTGSLDYRSFFKNLLGPFWVVFEMAYFVLMLLVLAVIAAASGAMLHQTFGIWPPAGTLLLMGSIGILTFFGSNVIENFMSGWSFLLYAVYATFLFWGLYEFSDGISAAFDTAHPDGNWAVAGVKYAGYNLAVIPAVLFCLRHTERRSQALISGGIAGLLAIVPGIFFYVVLVGFYPEILQDPIPVSTVLAAFGATWFGLVFQIVIFGTFVETGTGLLHAINERVERNLVELGRVMPRSARPAVALGALTLAIVLGNQLGLIKLIANGYGVLTWVFIATFVIPVLAWALKNLLIRNTVNPGDKGTR</sequence>
<feature type="transmembrane region" description="Helical" evidence="1">
    <location>
        <begin position="216"/>
        <end position="242"/>
    </location>
</feature>
<feature type="transmembrane region" description="Helical" evidence="1">
    <location>
        <begin position="337"/>
        <end position="355"/>
    </location>
</feature>
<dbReference type="AlphaFoldDB" id="A0AAW9R8R8"/>
<organism evidence="2 3">
    <name type="scientific">Elongatibacter sediminis</name>
    <dbReference type="NCBI Taxonomy" id="3119006"/>
    <lineage>
        <taxon>Bacteria</taxon>
        <taxon>Pseudomonadati</taxon>
        <taxon>Pseudomonadota</taxon>
        <taxon>Gammaproteobacteria</taxon>
        <taxon>Chromatiales</taxon>
        <taxon>Wenzhouxiangellaceae</taxon>
        <taxon>Elongatibacter</taxon>
    </lineage>
</organism>
<evidence type="ECO:0000313" key="2">
    <source>
        <dbReference type="EMBL" id="MEJ8569262.1"/>
    </source>
</evidence>
<dbReference type="EMBL" id="JAZHOG010000012">
    <property type="protein sequence ID" value="MEJ8569262.1"/>
    <property type="molecule type" value="Genomic_DNA"/>
</dbReference>
<feature type="transmembrane region" description="Helical" evidence="1">
    <location>
        <begin position="7"/>
        <end position="26"/>
    </location>
</feature>
<reference evidence="2 3" key="1">
    <citation type="submission" date="2024-02" db="EMBL/GenBank/DDBJ databases">
        <title>A novel Wenzhouxiangellaceae bacterium, isolated from coastal sediments.</title>
        <authorList>
            <person name="Du Z.-J."/>
            <person name="Ye Y.-Q."/>
            <person name="Zhang X.-Y."/>
        </authorList>
    </citation>
    <scope>NUCLEOTIDE SEQUENCE [LARGE SCALE GENOMIC DNA]</scope>
    <source>
        <strain evidence="2 3">CH-27</strain>
    </source>
</reference>
<gene>
    <name evidence="2" type="ORF">V3330_16645</name>
</gene>
<feature type="transmembrane region" description="Helical" evidence="1">
    <location>
        <begin position="118"/>
        <end position="137"/>
    </location>
</feature>
<evidence type="ECO:0000256" key="1">
    <source>
        <dbReference type="SAM" id="Phobius"/>
    </source>
</evidence>
<feature type="transmembrane region" description="Helical" evidence="1">
    <location>
        <begin position="186"/>
        <end position="207"/>
    </location>
</feature>
<keyword evidence="3" id="KW-1185">Reference proteome</keyword>
<dbReference type="PANTHER" id="PTHR37814:SF1">
    <property type="entry name" value="MEMBRANE PROTEIN"/>
    <property type="match status" value="1"/>
</dbReference>
<keyword evidence="1" id="KW-1133">Transmembrane helix</keyword>
<feature type="transmembrane region" description="Helical" evidence="1">
    <location>
        <begin position="149"/>
        <end position="166"/>
    </location>
</feature>
<feature type="transmembrane region" description="Helical" evidence="1">
    <location>
        <begin position="262"/>
        <end position="287"/>
    </location>
</feature>
<evidence type="ECO:0008006" key="4">
    <source>
        <dbReference type="Google" id="ProtNLM"/>
    </source>
</evidence>
<keyword evidence="1" id="KW-0812">Transmembrane</keyword>
<comment type="caution">
    <text evidence="2">The sequence shown here is derived from an EMBL/GenBank/DDBJ whole genome shotgun (WGS) entry which is preliminary data.</text>
</comment>
<feature type="transmembrane region" description="Helical" evidence="1">
    <location>
        <begin position="87"/>
        <end position="112"/>
    </location>
</feature>